<evidence type="ECO:0000256" key="18">
    <source>
        <dbReference type="ARBA" id="ARBA00076040"/>
    </source>
</evidence>
<evidence type="ECO:0000256" key="7">
    <source>
        <dbReference type="ARBA" id="ARBA00051647"/>
    </source>
</evidence>
<evidence type="ECO:0000256" key="19">
    <source>
        <dbReference type="ARBA" id="ARBA00078291"/>
    </source>
</evidence>
<dbReference type="GO" id="GO:0080031">
    <property type="term" value="F:methyl salicylate esterase activity"/>
    <property type="evidence" value="ECO:0007669"/>
    <property type="project" value="TreeGrafter"/>
</dbReference>
<evidence type="ECO:0000256" key="6">
    <source>
        <dbReference type="ARBA" id="ARBA00050608"/>
    </source>
</evidence>
<evidence type="ECO:0000256" key="17">
    <source>
        <dbReference type="ARBA" id="ARBA00069221"/>
    </source>
</evidence>
<dbReference type="InterPro" id="IPR045889">
    <property type="entry name" value="MES/HNL"/>
</dbReference>
<comment type="catalytic activity">
    <reaction evidence="12">
        <text>2,2-dimethylpropanal + hydrogen cyanide = (2S)-2-hydroxy-3,3-dimethylbutanenitrile</text>
        <dbReference type="Rhea" id="RHEA:77407"/>
        <dbReference type="ChEBI" id="CHEBI:18407"/>
        <dbReference type="ChEBI" id="CHEBI:141557"/>
        <dbReference type="ChEBI" id="CHEBI:197355"/>
    </reaction>
</comment>
<evidence type="ECO:0000256" key="16">
    <source>
        <dbReference type="ARBA" id="ARBA00066572"/>
    </source>
</evidence>
<evidence type="ECO:0000256" key="14">
    <source>
        <dbReference type="ARBA" id="ARBA00052826"/>
    </source>
</evidence>
<comment type="catalytic activity">
    <reaction evidence="11">
        <text>3-formylthiophene + hydrogen cyanide = (2S)-2-hydroxy-2-(thiophen-3-yl)acetonitrile</text>
        <dbReference type="Rhea" id="RHEA:77459"/>
        <dbReference type="ChEBI" id="CHEBI:18407"/>
        <dbReference type="ChEBI" id="CHEBI:87611"/>
        <dbReference type="ChEBI" id="CHEBI:197333"/>
    </reaction>
</comment>
<comment type="similarity">
    <text evidence="15">Belongs to the AB hydrolase superfamily. Hydroxynitrile lyase family.</text>
</comment>
<dbReference type="PANTHER" id="PTHR10992:SF1014">
    <property type="entry name" value="AB HYDROLASE-1 DOMAIN-CONTAINING PROTEIN"/>
    <property type="match status" value="1"/>
</dbReference>
<comment type="catalytic activity">
    <reaction evidence="5">
        <text>benzaldehyde + hydrogen cyanide = (S)-mandelonitrile</text>
        <dbReference type="Rhea" id="RHEA:77427"/>
        <dbReference type="ChEBI" id="CHEBI:17169"/>
        <dbReference type="ChEBI" id="CHEBI:18407"/>
        <dbReference type="ChEBI" id="CHEBI:36941"/>
    </reaction>
</comment>
<evidence type="ECO:0000256" key="9">
    <source>
        <dbReference type="ARBA" id="ARBA00051977"/>
    </source>
</evidence>
<evidence type="ECO:0000256" key="11">
    <source>
        <dbReference type="ARBA" id="ARBA00052511"/>
    </source>
</evidence>
<feature type="domain" description="AB hydrolase-1" evidence="21">
    <location>
        <begin position="22"/>
        <end position="248"/>
    </location>
</feature>
<dbReference type="GO" id="GO:0009694">
    <property type="term" value="P:jasmonic acid metabolic process"/>
    <property type="evidence" value="ECO:0007669"/>
    <property type="project" value="TreeGrafter"/>
</dbReference>
<comment type="catalytic activity">
    <reaction evidence="6">
        <text>formylthiophene + hydrogen cyanide = (2R)-2-hydroxy-2-(thiophen-2-yl)acetonitrile</text>
        <dbReference type="Rhea" id="RHEA:77455"/>
        <dbReference type="ChEBI" id="CHEBI:18407"/>
        <dbReference type="ChEBI" id="CHEBI:87301"/>
        <dbReference type="ChEBI" id="CHEBI:197332"/>
    </reaction>
</comment>
<keyword evidence="1" id="KW-0456">Lyase</keyword>
<evidence type="ECO:0000256" key="2">
    <source>
        <dbReference type="ARBA" id="ARBA00050104"/>
    </source>
</evidence>
<comment type="catalytic activity">
    <reaction evidence="8">
        <text>a disubstituted aliphatic (S)-hydroxynitrile = a ketone + hydrogen cyanide</text>
        <dbReference type="Rhea" id="RHEA:56592"/>
        <dbReference type="ChEBI" id="CHEBI:17087"/>
        <dbReference type="ChEBI" id="CHEBI:18407"/>
        <dbReference type="ChEBI" id="CHEBI:140597"/>
        <dbReference type="EC" id="4.1.2.47"/>
    </reaction>
</comment>
<dbReference type="InterPro" id="IPR000073">
    <property type="entry name" value="AB_hydrolase_1"/>
</dbReference>
<protein>
    <recommendedName>
        <fullName evidence="17">(S)-hydroxynitrile lyase</fullName>
        <ecNumber evidence="16">4.1.2.47</ecNumber>
    </recommendedName>
    <alternativeName>
        <fullName evidence="18">2-hydroxy-2-methylpropanenitrile lyase</fullName>
    </alternativeName>
    <alternativeName>
        <fullName evidence="19">Acetone cyanohydrin lyase</fullName>
    </alternativeName>
    <alternativeName>
        <fullName evidence="20">Hydroxynitrile lyase</fullName>
    </alternativeName>
</protein>
<reference evidence="22 23" key="1">
    <citation type="journal article" date="2020" name="Mol. Plant">
        <title>The Chromosome-Based Rubber Tree Genome Provides New Insights into Spurge Genome Evolution and Rubber Biosynthesis.</title>
        <authorList>
            <person name="Liu J."/>
            <person name="Shi C."/>
            <person name="Shi C.C."/>
            <person name="Li W."/>
            <person name="Zhang Q.J."/>
            <person name="Zhang Y."/>
            <person name="Li K."/>
            <person name="Lu H.F."/>
            <person name="Shi C."/>
            <person name="Zhu S.T."/>
            <person name="Xiao Z.Y."/>
            <person name="Nan H."/>
            <person name="Yue Y."/>
            <person name="Zhu X.G."/>
            <person name="Wu Y."/>
            <person name="Hong X.N."/>
            <person name="Fan G.Y."/>
            <person name="Tong Y."/>
            <person name="Zhang D."/>
            <person name="Mao C.L."/>
            <person name="Liu Y.L."/>
            <person name="Hao S.J."/>
            <person name="Liu W.Q."/>
            <person name="Lv M.Q."/>
            <person name="Zhang H.B."/>
            <person name="Liu Y."/>
            <person name="Hu-Tang G.R."/>
            <person name="Wang J.P."/>
            <person name="Wang J.H."/>
            <person name="Sun Y.H."/>
            <person name="Ni S.B."/>
            <person name="Chen W.B."/>
            <person name="Zhang X.C."/>
            <person name="Jiao Y.N."/>
            <person name="Eichler E.E."/>
            <person name="Li G.H."/>
            <person name="Liu X."/>
            <person name="Gao L.Z."/>
        </authorList>
    </citation>
    <scope>NUCLEOTIDE SEQUENCE [LARGE SCALE GENOMIC DNA]</scope>
    <source>
        <strain evidence="23">cv. GT1</strain>
        <tissue evidence="22">Leaf</tissue>
    </source>
</reference>
<evidence type="ECO:0000313" key="23">
    <source>
        <dbReference type="Proteomes" id="UP000467840"/>
    </source>
</evidence>
<dbReference type="SUPFAM" id="SSF53474">
    <property type="entry name" value="alpha/beta-Hydrolases"/>
    <property type="match status" value="2"/>
</dbReference>
<dbReference type="GO" id="GO:0047606">
    <property type="term" value="F:(S)-hydroxynitrile lyase activity"/>
    <property type="evidence" value="ECO:0007669"/>
    <property type="project" value="UniProtKB-EC"/>
</dbReference>
<dbReference type="GO" id="GO:0080030">
    <property type="term" value="F:methyl indole-3-acetate esterase activity"/>
    <property type="evidence" value="ECO:0007669"/>
    <property type="project" value="TreeGrafter"/>
</dbReference>
<organism evidence="22 23">
    <name type="scientific">Hevea brasiliensis</name>
    <name type="common">Para rubber tree</name>
    <name type="synonym">Siphonia brasiliensis</name>
    <dbReference type="NCBI Taxonomy" id="3981"/>
    <lineage>
        <taxon>Eukaryota</taxon>
        <taxon>Viridiplantae</taxon>
        <taxon>Streptophyta</taxon>
        <taxon>Embryophyta</taxon>
        <taxon>Tracheophyta</taxon>
        <taxon>Spermatophyta</taxon>
        <taxon>Magnoliopsida</taxon>
        <taxon>eudicotyledons</taxon>
        <taxon>Gunneridae</taxon>
        <taxon>Pentapetalae</taxon>
        <taxon>rosids</taxon>
        <taxon>fabids</taxon>
        <taxon>Malpighiales</taxon>
        <taxon>Euphorbiaceae</taxon>
        <taxon>Crotonoideae</taxon>
        <taxon>Micrandreae</taxon>
        <taxon>Hevea</taxon>
    </lineage>
</organism>
<dbReference type="EMBL" id="JAAGAX010000018">
    <property type="protein sequence ID" value="KAF2283665.1"/>
    <property type="molecule type" value="Genomic_DNA"/>
</dbReference>
<evidence type="ECO:0000256" key="4">
    <source>
        <dbReference type="ARBA" id="ARBA00050262"/>
    </source>
</evidence>
<evidence type="ECO:0000313" key="22">
    <source>
        <dbReference type="EMBL" id="KAF2283665.1"/>
    </source>
</evidence>
<dbReference type="GO" id="GO:0009696">
    <property type="term" value="P:salicylic acid metabolic process"/>
    <property type="evidence" value="ECO:0007669"/>
    <property type="project" value="TreeGrafter"/>
</dbReference>
<evidence type="ECO:0000256" key="8">
    <source>
        <dbReference type="ARBA" id="ARBA00051735"/>
    </source>
</evidence>
<evidence type="ECO:0000256" key="12">
    <source>
        <dbReference type="ARBA" id="ARBA00052600"/>
    </source>
</evidence>
<proteinExistence type="inferred from homology"/>
<sequence length="354" mass="39094">MHLKDNLSCTKQLQSDAGQRHFVLVHGACHGAWCWYKVSALLKSAGHSVTALDMAASGVHPKQVHELRSFLDYFEPLMEFMESLPPEERVVLVGHSMGGIGVSVAIEKFPEKISAGVFVAAAMPGPDFDYKTIAQKYPKESISPMDSKYIYDNGPNNPPTATVIGPNFMASKFYHFSSPENLVLATLLVRPYPLFSDLAIHNEILLTKERYGSVHRVYIVCDQENDVFQRLMIENNPPDESDAGHRHFVLFHGAWCWYKVSALLKSSGHSVTVQDMAASGMHKKQVHELRSFLDYFEPLMEFLGSLPPEGRVVLVGQSMGGIGISVAMEKFPQKVSAGVFAAAAMPGPDLISKL</sequence>
<comment type="catalytic activity">
    <reaction evidence="7">
        <text>butan-2-one + hydrogen cyanide = 2-hydroxy-2-methylbutanenitrile</text>
        <dbReference type="Rhea" id="RHEA:77467"/>
        <dbReference type="ChEBI" id="CHEBI:18407"/>
        <dbReference type="ChEBI" id="CHEBI:28398"/>
        <dbReference type="ChEBI" id="CHEBI:60954"/>
    </reaction>
    <physiologicalReaction direction="right-to-left" evidence="7">
        <dbReference type="Rhea" id="RHEA:77469"/>
    </physiologicalReaction>
</comment>
<dbReference type="AlphaFoldDB" id="A0A6A6K5H8"/>
<name>A0A6A6K5H8_HEVBR</name>
<comment type="catalytic activity">
    <reaction evidence="10">
        <text>2-methylpropanal + hydrogen cyanide = (2S)-2-hydroxy-3-methylbutanenitrile</text>
        <dbReference type="Rhea" id="RHEA:77403"/>
        <dbReference type="ChEBI" id="CHEBI:18407"/>
        <dbReference type="ChEBI" id="CHEBI:48943"/>
        <dbReference type="ChEBI" id="CHEBI:197354"/>
    </reaction>
</comment>
<dbReference type="EC" id="4.1.2.47" evidence="16"/>
<comment type="catalytic activity">
    <reaction evidence="3">
        <text>a monosubstituted aliphatic (S)-hydroxynitrile = an aldehyde + hydrogen cyanide</text>
        <dbReference type="Rhea" id="RHEA:56588"/>
        <dbReference type="ChEBI" id="CHEBI:17478"/>
        <dbReference type="ChEBI" id="CHEBI:18407"/>
        <dbReference type="ChEBI" id="CHEBI:140596"/>
        <dbReference type="EC" id="4.1.2.47"/>
    </reaction>
</comment>
<comment type="caution">
    <text evidence="22">The sequence shown here is derived from an EMBL/GenBank/DDBJ whole genome shotgun (WGS) entry which is preliminary data.</text>
</comment>
<gene>
    <name evidence="22" type="ORF">GH714_013578</name>
</gene>
<evidence type="ECO:0000256" key="1">
    <source>
        <dbReference type="ARBA" id="ARBA00023239"/>
    </source>
</evidence>
<dbReference type="Proteomes" id="UP000467840">
    <property type="component" value="Chromosome 12"/>
</dbReference>
<comment type="catalytic activity">
    <reaction evidence="14">
        <text>an aromatic (S)-hydroxynitrile = an aromatic aldehyde + hydrogen cyanide</text>
        <dbReference type="Rhea" id="RHEA:54660"/>
        <dbReference type="ChEBI" id="CHEBI:18407"/>
        <dbReference type="ChEBI" id="CHEBI:33855"/>
        <dbReference type="ChEBI" id="CHEBI:138306"/>
        <dbReference type="EC" id="4.1.2.47"/>
    </reaction>
</comment>
<comment type="catalytic activity">
    <reaction evidence="4">
        <text>2-hydroxy-2-methylpropanenitrile = acetone + hydrogen cyanide</text>
        <dbReference type="Rhea" id="RHEA:11932"/>
        <dbReference type="ChEBI" id="CHEBI:15347"/>
        <dbReference type="ChEBI" id="CHEBI:15348"/>
        <dbReference type="ChEBI" id="CHEBI:18407"/>
    </reaction>
    <physiologicalReaction direction="left-to-right" evidence="4">
        <dbReference type="Rhea" id="RHEA:11933"/>
    </physiologicalReaction>
</comment>
<evidence type="ECO:0000256" key="13">
    <source>
        <dbReference type="ARBA" id="ARBA00052609"/>
    </source>
</evidence>
<evidence type="ECO:0000256" key="20">
    <source>
        <dbReference type="ARBA" id="ARBA00079794"/>
    </source>
</evidence>
<dbReference type="GO" id="GO:0080032">
    <property type="term" value="F:methyl jasmonate esterase activity"/>
    <property type="evidence" value="ECO:0007669"/>
    <property type="project" value="TreeGrafter"/>
</dbReference>
<dbReference type="Pfam" id="PF12697">
    <property type="entry name" value="Abhydrolase_6"/>
    <property type="match status" value="1"/>
</dbReference>
<evidence type="ECO:0000256" key="10">
    <source>
        <dbReference type="ARBA" id="ARBA00052033"/>
    </source>
</evidence>
<dbReference type="InterPro" id="IPR029058">
    <property type="entry name" value="AB_hydrolase_fold"/>
</dbReference>
<evidence type="ECO:0000256" key="15">
    <source>
        <dbReference type="ARBA" id="ARBA00060885"/>
    </source>
</evidence>
<comment type="catalytic activity">
    <reaction evidence="13">
        <text>cyclohexanecarbaldehyde + hydrogen cyanide = (2S)-2-cyclohexyl-2-hydroxyacetonitrile</text>
        <dbReference type="Rhea" id="RHEA:77423"/>
        <dbReference type="ChEBI" id="CHEBI:18407"/>
        <dbReference type="ChEBI" id="CHEBI:197359"/>
        <dbReference type="ChEBI" id="CHEBI:197360"/>
    </reaction>
</comment>
<evidence type="ECO:0000256" key="3">
    <source>
        <dbReference type="ARBA" id="ARBA00050241"/>
    </source>
</evidence>
<accession>A0A6A6K5H8</accession>
<dbReference type="FunFam" id="3.40.50.1820:FF:000051">
    <property type="entry name" value="(S)-hydroxynitrile lyase"/>
    <property type="match status" value="1"/>
</dbReference>
<keyword evidence="23" id="KW-1185">Reference proteome</keyword>
<evidence type="ECO:0000256" key="5">
    <source>
        <dbReference type="ARBA" id="ARBA00050358"/>
    </source>
</evidence>
<comment type="catalytic activity">
    <reaction evidence="9">
        <text>acrolein + hydrogen cyanide = (2S)-2-hydroxybut-3-enenitrile</text>
        <dbReference type="Rhea" id="RHEA:77411"/>
        <dbReference type="ChEBI" id="CHEBI:15368"/>
        <dbReference type="ChEBI" id="CHEBI:18407"/>
        <dbReference type="ChEBI" id="CHEBI:197356"/>
    </reaction>
</comment>
<comment type="catalytic activity">
    <reaction evidence="2">
        <text>4-methoxybenzaldehyde + hydrogen cyanide = (2S)-2-hydroxy-2-(4-methoxyphenyl)acetonitrile</text>
        <dbReference type="Rhea" id="RHEA:77447"/>
        <dbReference type="ChEBI" id="CHEBI:18407"/>
        <dbReference type="ChEBI" id="CHEBI:28235"/>
        <dbReference type="ChEBI" id="CHEBI:197328"/>
    </reaction>
</comment>
<dbReference type="Gene3D" id="3.40.50.1820">
    <property type="entry name" value="alpha/beta hydrolase"/>
    <property type="match status" value="2"/>
</dbReference>
<evidence type="ECO:0000259" key="21">
    <source>
        <dbReference type="Pfam" id="PF12697"/>
    </source>
</evidence>
<dbReference type="PANTHER" id="PTHR10992">
    <property type="entry name" value="METHYLESTERASE FAMILY MEMBER"/>
    <property type="match status" value="1"/>
</dbReference>